<dbReference type="PANTHER" id="PTHR12166">
    <property type="entry name" value="CALCIUM-DEPENDENT SECRETION ACTIVATOR"/>
    <property type="match status" value="1"/>
</dbReference>
<dbReference type="EMBL" id="CAJOBP010068560">
    <property type="protein sequence ID" value="CAF4874695.1"/>
    <property type="molecule type" value="Genomic_DNA"/>
</dbReference>
<proteinExistence type="predicted"/>
<dbReference type="EMBL" id="CAJOBP010068563">
    <property type="protein sequence ID" value="CAF4874724.1"/>
    <property type="molecule type" value="Genomic_DNA"/>
</dbReference>
<keyword evidence="1" id="KW-0479">Metal-binding</keyword>
<protein>
    <recommendedName>
        <fullName evidence="2">CAPS C2 domain-containing protein</fullName>
    </recommendedName>
</protein>
<evidence type="ECO:0000313" key="3">
    <source>
        <dbReference type="EMBL" id="CAF4874695.1"/>
    </source>
</evidence>
<organism evidence="3 5">
    <name type="scientific">Rotaria socialis</name>
    <dbReference type="NCBI Taxonomy" id="392032"/>
    <lineage>
        <taxon>Eukaryota</taxon>
        <taxon>Metazoa</taxon>
        <taxon>Spiralia</taxon>
        <taxon>Gnathifera</taxon>
        <taxon>Rotifera</taxon>
        <taxon>Eurotatoria</taxon>
        <taxon>Bdelloidea</taxon>
        <taxon>Philodinida</taxon>
        <taxon>Philodinidae</taxon>
        <taxon>Rotaria</taxon>
    </lineage>
</organism>
<dbReference type="Proteomes" id="UP000663873">
    <property type="component" value="Unassembled WGS sequence"/>
</dbReference>
<feature type="non-terminal residue" evidence="3">
    <location>
        <position position="1"/>
    </location>
</feature>
<comment type="caution">
    <text evidence="3">The sequence shown here is derived from an EMBL/GenBank/DDBJ whole genome shotgun (WGS) entry which is preliminary data.</text>
</comment>
<dbReference type="AlphaFoldDB" id="A0A821TRN2"/>
<evidence type="ECO:0000313" key="4">
    <source>
        <dbReference type="EMBL" id="CAF4874724.1"/>
    </source>
</evidence>
<accession>A0A821TRN2</accession>
<dbReference type="PANTHER" id="PTHR12166:SF8">
    <property type="entry name" value="CALCIUM-DEPENDENT SECRETION ACTIVATOR"/>
    <property type="match status" value="1"/>
</dbReference>
<name>A0A821TRN2_9BILA</name>
<evidence type="ECO:0000259" key="2">
    <source>
        <dbReference type="Pfam" id="PF25341"/>
    </source>
</evidence>
<dbReference type="InterPro" id="IPR057457">
    <property type="entry name" value="CAPS_C2"/>
</dbReference>
<feature type="domain" description="CAPS C2" evidence="2">
    <location>
        <begin position="1"/>
        <end position="75"/>
    </location>
</feature>
<evidence type="ECO:0000256" key="1">
    <source>
        <dbReference type="ARBA" id="ARBA00022723"/>
    </source>
</evidence>
<dbReference type="GO" id="GO:1990504">
    <property type="term" value="P:dense core granule exocytosis"/>
    <property type="evidence" value="ECO:0007669"/>
    <property type="project" value="InterPro"/>
</dbReference>
<reference evidence="3" key="1">
    <citation type="submission" date="2021-02" db="EMBL/GenBank/DDBJ databases">
        <authorList>
            <person name="Nowell W R."/>
        </authorList>
    </citation>
    <scope>NUCLEOTIDE SEQUENCE</scope>
</reference>
<dbReference type="GO" id="GO:0016079">
    <property type="term" value="P:synaptic vesicle exocytosis"/>
    <property type="evidence" value="ECO:0007669"/>
    <property type="project" value="InterPro"/>
</dbReference>
<dbReference type="InterPro" id="IPR033227">
    <property type="entry name" value="CAPS"/>
</dbReference>
<evidence type="ECO:0000313" key="5">
    <source>
        <dbReference type="Proteomes" id="UP000663873"/>
    </source>
</evidence>
<keyword evidence="5" id="KW-1185">Reference proteome</keyword>
<dbReference type="GO" id="GO:0046872">
    <property type="term" value="F:metal ion binding"/>
    <property type="evidence" value="ECO:0007669"/>
    <property type="project" value="UniProtKB-KW"/>
</dbReference>
<feature type="non-terminal residue" evidence="3">
    <location>
        <position position="75"/>
    </location>
</feature>
<gene>
    <name evidence="3" type="ORF">UJA718_LOCUS44434</name>
    <name evidence="4" type="ORF">UJA718_LOCUS44436</name>
</gene>
<dbReference type="GO" id="GO:0098793">
    <property type="term" value="C:presynapse"/>
    <property type="evidence" value="ECO:0007669"/>
    <property type="project" value="GOC"/>
</dbReference>
<dbReference type="Pfam" id="PF25341">
    <property type="entry name" value="C2_CAPS"/>
    <property type="match status" value="1"/>
</dbReference>
<sequence length="75" mass="8633">MEVESGEKYRTEHAEAGKPVWESLAEFPTNQILPIIKVKLFMENPGILSLDDNKLGKLSLQIDPTFNKTNWWVDM</sequence>